<dbReference type="SMART" id="SM00822">
    <property type="entry name" value="PKS_KR"/>
    <property type="match status" value="1"/>
</dbReference>
<dbReference type="PROSITE" id="PS00012">
    <property type="entry name" value="PHOSPHOPANTETHEINE"/>
    <property type="match status" value="1"/>
</dbReference>
<dbReference type="SMART" id="SM00827">
    <property type="entry name" value="PKS_AT"/>
    <property type="match status" value="1"/>
</dbReference>
<dbReference type="InterPro" id="IPR036736">
    <property type="entry name" value="ACP-like_sf"/>
</dbReference>
<keyword evidence="7" id="KW-0521">NADP</keyword>
<comment type="caution">
    <text evidence="24">The sequence shown here is derived from an EMBL/GenBank/DDBJ whole genome shotgun (WGS) entry which is preliminary data.</text>
</comment>
<evidence type="ECO:0000256" key="11">
    <source>
        <dbReference type="ARBA" id="ARBA00050973"/>
    </source>
</evidence>
<dbReference type="InterPro" id="IPR016035">
    <property type="entry name" value="Acyl_Trfase/lysoPLipase"/>
</dbReference>
<feature type="region of interest" description="Disordered" evidence="21">
    <location>
        <begin position="1517"/>
        <end position="1540"/>
    </location>
</feature>
<dbReference type="OrthoDB" id="9765680at2"/>
<dbReference type="Proteomes" id="UP000017973">
    <property type="component" value="Unassembled WGS sequence"/>
</dbReference>
<dbReference type="InterPro" id="IPR016039">
    <property type="entry name" value="Thiolase-like"/>
</dbReference>
<evidence type="ECO:0000256" key="14">
    <source>
        <dbReference type="ARBA" id="ARBA00052745"/>
    </source>
</evidence>
<keyword evidence="10" id="KW-0511">Multifunctional enzyme</keyword>
<evidence type="ECO:0000256" key="18">
    <source>
        <dbReference type="ARBA" id="ARBA00075053"/>
    </source>
</evidence>
<organism evidence="24 25">
    <name type="scientific">Brevibacillus panacihumi W25</name>
    <dbReference type="NCBI Taxonomy" id="1408254"/>
    <lineage>
        <taxon>Bacteria</taxon>
        <taxon>Bacillati</taxon>
        <taxon>Bacillota</taxon>
        <taxon>Bacilli</taxon>
        <taxon>Bacillales</taxon>
        <taxon>Paenibacillaceae</taxon>
        <taxon>Brevibacillus</taxon>
    </lineage>
</organism>
<dbReference type="Gene3D" id="1.10.1200.10">
    <property type="entry name" value="ACP-like"/>
    <property type="match status" value="1"/>
</dbReference>
<dbReference type="Pfam" id="PF00109">
    <property type="entry name" value="ketoacyl-synt"/>
    <property type="match status" value="1"/>
</dbReference>
<evidence type="ECO:0000256" key="1">
    <source>
        <dbReference type="ARBA" id="ARBA00001937"/>
    </source>
</evidence>
<dbReference type="InterPro" id="IPR013968">
    <property type="entry name" value="PKS_KR"/>
</dbReference>
<evidence type="ECO:0000313" key="24">
    <source>
        <dbReference type="EMBL" id="EST55789.1"/>
    </source>
</evidence>
<dbReference type="EC" id="2.3.1.292" evidence="16"/>
<dbReference type="HOGENOM" id="CLU_000022_35_4_9"/>
<evidence type="ECO:0000256" key="17">
    <source>
        <dbReference type="ARBA" id="ARBA00073623"/>
    </source>
</evidence>
<evidence type="ECO:0000256" key="4">
    <source>
        <dbReference type="ARBA" id="ARBA00022553"/>
    </source>
</evidence>
<keyword evidence="25" id="KW-1185">Reference proteome</keyword>
<feature type="domain" description="Carrier" evidence="22">
    <location>
        <begin position="1439"/>
        <end position="1514"/>
    </location>
</feature>
<dbReference type="Gene3D" id="3.30.70.250">
    <property type="entry name" value="Malonyl-CoA ACP transacylase, ACP-binding"/>
    <property type="match status" value="1"/>
</dbReference>
<evidence type="ECO:0000259" key="22">
    <source>
        <dbReference type="PROSITE" id="PS50075"/>
    </source>
</evidence>
<keyword evidence="3" id="KW-0596">Phosphopantetheine</keyword>
<dbReference type="Pfam" id="PF08659">
    <property type="entry name" value="KR"/>
    <property type="match status" value="1"/>
</dbReference>
<dbReference type="InterPro" id="IPR057326">
    <property type="entry name" value="KR_dom"/>
</dbReference>
<dbReference type="STRING" id="1408254.T458_00170"/>
<dbReference type="SUPFAM" id="SSF52151">
    <property type="entry name" value="FabD/lysophospholipase-like"/>
    <property type="match status" value="1"/>
</dbReference>
<dbReference type="InterPro" id="IPR009081">
    <property type="entry name" value="PP-bd_ACP"/>
</dbReference>
<dbReference type="SUPFAM" id="SSF55048">
    <property type="entry name" value="Probable ACP-binding domain of malonyl-CoA ACP transacylase"/>
    <property type="match status" value="1"/>
</dbReference>
<dbReference type="CDD" id="cd00833">
    <property type="entry name" value="PKS"/>
    <property type="match status" value="1"/>
</dbReference>
<dbReference type="PANTHER" id="PTHR43775">
    <property type="entry name" value="FATTY ACID SYNTHASE"/>
    <property type="match status" value="1"/>
</dbReference>
<dbReference type="SUPFAM" id="SSF51735">
    <property type="entry name" value="NAD(P)-binding Rossmann-fold domains"/>
    <property type="match status" value="2"/>
</dbReference>
<accession>V6MB70</accession>
<dbReference type="SMART" id="SM00825">
    <property type="entry name" value="PKS_KS"/>
    <property type="match status" value="1"/>
</dbReference>
<dbReference type="InterPro" id="IPR020841">
    <property type="entry name" value="PKS_Beta-ketoAc_synthase_dom"/>
</dbReference>
<evidence type="ECO:0000256" key="7">
    <source>
        <dbReference type="ARBA" id="ARBA00022857"/>
    </source>
</evidence>
<dbReference type="EMBL" id="AYJU01000001">
    <property type="protein sequence ID" value="EST55789.1"/>
    <property type="molecule type" value="Genomic_DNA"/>
</dbReference>
<sequence>MHDWVDSVDGIAVIGMSGRFPGADNVEQFWNNLLQKVESITELTDEELLASRIDPAIIANPRYIKAKGILGNTDQFDAAFFGYNPRVAELTDPQHRIFLECSWEAIEDAGYNPDTYEGRIGVFAGQSMNTYWLHNLYEHVDLIASVESLQAAIGNDKDSLTTEVSYKLNLKGPAVTIQSSSSTSLTAIHYACQSLLSYECDMALSGGISIHFPEKAGYLYHEGGTTSPDGHCRAFDEKAQGFVSGHGAGCVVLKRLSDALRDGDHVYAVIKGSAVNNDGTNKVSYMAPSVKGQAEVIAMAQAMAGVEPESITYIEAHGTGTRIGDPIEVEALTEVFRRSTDKKGYCALGSVKTNIGHLDTAAGVIGLIKASLAVKHGIIPPTLHFEKPNPQMDLENSPFYVPTEVTKWVTGDQRRRAGVSSFGMGGTNAHVILENVPEPEEAQSSISRPYQLLTFSAKTATALKKLTDNLANHLKDREQLPFADVAYTLNIGRKTLSHRRFIVASDTDEGIQALQEGSYRAGESSVEEERERPVVFLFTGQGSQYVNMGKGLYETEAVFKMYVDQCCELLLPVLNLDLRDVLYPPADREAESAEMLRQTWLTQPALFVIEYALAKLWMAWGIQPQAMIGHSVGEYVAACLSGVFTLEDALHIIAMRGRMIQELPAGSMLSVQLSPEELEPLLDARLSLAAWNGNRLCVVSGETEHVMQFQQLLEQQGVTSTLLQTSHAFHSHMMEPIVQRFTACMQQISLRSPRIPYLSNVTGTWITEQEATDPGYWAKHLRQGVMFAPGIQTLLEEPSYLFLEVGPGSTLHSLVKELRQAHQRQVVLHSLRHPKDSVPDARFLMQVVGKLWLAGAVVNWQAFYQEEQRRRVPLPTYPFERQRYWIEPLDKIKLHGSGGNNRRQRPEEWLYHPIWKQSAVRSPREQIPVSQTWLVLEGEDPWSRLLVHRLMEQNQTVISVRKGHAYQVLDENVFVIRPNREEDYAACLQEVAARGLRPDHLLHVWLLEEKEFQDKEPYSVFETYVESGFDSLLSLARTWETCNGTNAVRLTLLSDRLHDVMGNEQIIPEKTVALAAGKVIAQEFPQIQVSAVDLDLRHDSTVSVDNLADFVIEQCRSKHREGVVAYRGNRRFVPAYENMEIETSTPLSLPQLETCLITGGLGDLGLLIAEVLVKQGVHKLALLGRTPVPKRAEWEQWLRLRPDDPMTEKIRRVQSLEQMGARVMVLEADVSSLDQMRQATDEIIEQWGSLDGIFHAAGAVHERYFQFIRETTADLSSQHFVAKVQGLYVLDTLVTQLRPTCCILISSLASLLGGMKSAHYAAANQFMDSFSVCSNRAGKTMWASWNLDAFLFGAEKEQVNLIEQSSFSENAMRPHEFALILPALLARIDMGRVAVSTIDLNQRSQEWVSTGAFAPEQAIELAHQAALHPRPSLQNPYVAPRNEIEKKICDIWQRTLGIDQVGIQDNFFELGGNSLVGIKLIAQINEAFSTTLLPVRLYEGPTVQTFAELLGDNQMEKPALATSKNRGELRREKRKQLTKS</sequence>
<dbReference type="InterPro" id="IPR014030">
    <property type="entry name" value="Ketoacyl_synth_N"/>
</dbReference>
<keyword evidence="8" id="KW-0560">Oxidoreductase</keyword>
<evidence type="ECO:0000256" key="3">
    <source>
        <dbReference type="ARBA" id="ARBA00022450"/>
    </source>
</evidence>
<dbReference type="InterPro" id="IPR049490">
    <property type="entry name" value="C883_1060-like_KR_N"/>
</dbReference>
<name>V6MB70_9BACL</name>
<dbReference type="GO" id="GO:0006633">
    <property type="term" value="P:fatty acid biosynthetic process"/>
    <property type="evidence" value="ECO:0007669"/>
    <property type="project" value="TreeGrafter"/>
</dbReference>
<evidence type="ECO:0000256" key="13">
    <source>
        <dbReference type="ARBA" id="ARBA00052119"/>
    </source>
</evidence>
<protein>
    <recommendedName>
        <fullName evidence="17">Phenolphthiocerol/phthiocerol polyketide synthase subunit E</fullName>
        <ecNumber evidence="16">2.3.1.292</ecNumber>
    </recommendedName>
    <alternativeName>
        <fullName evidence="19">(Phenol)carboxyphthiodiolenone synthase subunit E</fullName>
    </alternativeName>
    <alternativeName>
        <fullName evidence="20">Beta-ketoacyl-acyl-carrier-protein synthase I</fullName>
    </alternativeName>
    <alternativeName>
        <fullName evidence="18">Phthiocerol synthesis polyketide synthase type I PpsE</fullName>
    </alternativeName>
</protein>
<dbReference type="GO" id="GO:0004312">
    <property type="term" value="F:fatty acid synthase activity"/>
    <property type="evidence" value="ECO:0007669"/>
    <property type="project" value="TreeGrafter"/>
</dbReference>
<dbReference type="Pfam" id="PF02801">
    <property type="entry name" value="Ketoacyl-synt_C"/>
    <property type="match status" value="1"/>
</dbReference>
<dbReference type="Pfam" id="PF00698">
    <property type="entry name" value="Acyl_transf_1"/>
    <property type="match status" value="1"/>
</dbReference>
<evidence type="ECO:0000259" key="23">
    <source>
        <dbReference type="PROSITE" id="PS52004"/>
    </source>
</evidence>
<dbReference type="GO" id="GO:0034081">
    <property type="term" value="C:polyketide synthase complex"/>
    <property type="evidence" value="ECO:0007669"/>
    <property type="project" value="UniProtKB-ARBA"/>
</dbReference>
<dbReference type="InterPro" id="IPR001227">
    <property type="entry name" value="Ac_transferase_dom_sf"/>
</dbReference>
<dbReference type="InterPro" id="IPR014031">
    <property type="entry name" value="Ketoacyl_synth_C"/>
</dbReference>
<dbReference type="FunFam" id="1.10.1200.10:FF:000005">
    <property type="entry name" value="Nonribosomal peptide synthetase 1"/>
    <property type="match status" value="1"/>
</dbReference>
<comment type="function">
    <text evidence="15">Part of the PpsABCDE complex involved in the biosynthesis of the lipid core common to phthiocerols and phenolphthiocerols by successive additions of malonyl-CoA or methylmalonyl-CoA extender units. PpsA can accept as substrate the activated forms of either icosanoyl (C20), docosanoyl (C22) or lignoceroyl (C24) groups from FadD26, or a (4-hydroxyphenyl)-C17 or (4-hydroxyphenyl)-C19 fatty acyl from FadD29. PpsA initiates the biosynthesis and extends its substrate using a malonyl-CoA extender unit. The PpsB and PpsC proteins add the second and third malonyl-CoA extender units. PpsD adds an (R)-methylmalonyl unit and PpsE adds a second (R)-methylmalonyl unit. The incorporation of the methylmalonyl units results in formation of two branched methyl groups in the elongated product.</text>
</comment>
<dbReference type="InterPro" id="IPR016036">
    <property type="entry name" value="Malonyl_transacylase_ACP-bd"/>
</dbReference>
<reference evidence="24 25" key="1">
    <citation type="journal article" date="2014" name="Genome Announc.">
        <title>Draft Genome Sequence of Brevibacillus panacihumi Strain W25, a Halotolerant Hydrocarbon-Degrading Bacterium.</title>
        <authorList>
            <person name="Wang X."/>
            <person name="Jin D."/>
            <person name="Zhou L."/>
            <person name="Wu L."/>
            <person name="An W."/>
            <person name="Chen Y."/>
            <person name="Zhao L."/>
        </authorList>
    </citation>
    <scope>NUCLEOTIDE SEQUENCE [LARGE SCALE GENOMIC DNA]</scope>
    <source>
        <strain evidence="24 25">W25</strain>
    </source>
</reference>
<keyword evidence="4" id="KW-0597">Phosphoprotein</keyword>
<evidence type="ECO:0000256" key="8">
    <source>
        <dbReference type="ARBA" id="ARBA00023002"/>
    </source>
</evidence>
<dbReference type="PROSITE" id="PS52004">
    <property type="entry name" value="KS3_2"/>
    <property type="match status" value="1"/>
</dbReference>
<evidence type="ECO:0000256" key="10">
    <source>
        <dbReference type="ARBA" id="ARBA00023268"/>
    </source>
</evidence>
<dbReference type="eggNOG" id="COG3321">
    <property type="taxonomic scope" value="Bacteria"/>
</dbReference>
<comment type="catalytic activity">
    <reaction evidence="13">
        <text>docosanoyl-[(phenol)carboxyphthiodiolenone synthase] + 2 (S)-methylmalonyl-CoA + 3 malonyl-CoA + 5 NADPH + 10 H(+) = C34-carboxyphthiodiolenone-[(phenol)carboxyphthiodiolenone synthase] + 5 CO2 + 5 NADP(+) + 5 CoA + 2 H2O</text>
        <dbReference type="Rhea" id="RHEA:57752"/>
        <dbReference type="Rhea" id="RHEA-COMP:14987"/>
        <dbReference type="Rhea" id="RHEA-COMP:14988"/>
        <dbReference type="ChEBI" id="CHEBI:15377"/>
        <dbReference type="ChEBI" id="CHEBI:15378"/>
        <dbReference type="ChEBI" id="CHEBI:16526"/>
        <dbReference type="ChEBI" id="CHEBI:57287"/>
        <dbReference type="ChEBI" id="CHEBI:57327"/>
        <dbReference type="ChEBI" id="CHEBI:57384"/>
        <dbReference type="ChEBI" id="CHEBI:57783"/>
        <dbReference type="ChEBI" id="CHEBI:58349"/>
        <dbReference type="ChEBI" id="CHEBI:142237"/>
        <dbReference type="ChEBI" id="CHEBI:142238"/>
        <dbReference type="EC" id="2.3.1.292"/>
    </reaction>
</comment>
<comment type="catalytic activity">
    <reaction evidence="14">
        <text>icosanoyl-[(phenol)carboxyphthiodiolenone synthase] + 2 (S)-methylmalonyl-CoA + 3 malonyl-CoA + 5 NADPH + 10 H(+) = C32-carboxyphthiodiolenone-[(phenol)carboxyphthiodiolenone synthase] + 5 CO2 + 5 NADP(+) + 5 CoA + 2 H2O</text>
        <dbReference type="Rhea" id="RHEA:57748"/>
        <dbReference type="Rhea" id="RHEA-COMP:14985"/>
        <dbReference type="Rhea" id="RHEA-COMP:14986"/>
        <dbReference type="ChEBI" id="CHEBI:15377"/>
        <dbReference type="ChEBI" id="CHEBI:15378"/>
        <dbReference type="ChEBI" id="CHEBI:16526"/>
        <dbReference type="ChEBI" id="CHEBI:57287"/>
        <dbReference type="ChEBI" id="CHEBI:57327"/>
        <dbReference type="ChEBI" id="CHEBI:57384"/>
        <dbReference type="ChEBI" id="CHEBI:57783"/>
        <dbReference type="ChEBI" id="CHEBI:58349"/>
        <dbReference type="ChEBI" id="CHEBI:87848"/>
        <dbReference type="ChEBI" id="CHEBI:142236"/>
        <dbReference type="EC" id="2.3.1.292"/>
    </reaction>
</comment>
<keyword evidence="9" id="KW-0443">Lipid metabolism</keyword>
<dbReference type="Gene3D" id="3.40.366.10">
    <property type="entry name" value="Malonyl-Coenzyme A Acyl Carrier Protein, domain 2"/>
    <property type="match status" value="1"/>
</dbReference>
<keyword evidence="5" id="KW-0808">Transferase</keyword>
<comment type="cofactor">
    <cofactor evidence="1">
        <name>NADP(+)</name>
        <dbReference type="ChEBI" id="CHEBI:58349"/>
    </cofactor>
</comment>
<evidence type="ECO:0000256" key="15">
    <source>
        <dbReference type="ARBA" id="ARBA00058455"/>
    </source>
</evidence>
<evidence type="ECO:0000256" key="6">
    <source>
        <dbReference type="ARBA" id="ARBA00022832"/>
    </source>
</evidence>
<proteinExistence type="predicted"/>
<dbReference type="Gene3D" id="3.40.47.10">
    <property type="match status" value="1"/>
</dbReference>
<dbReference type="InterPro" id="IPR036291">
    <property type="entry name" value="NAD(P)-bd_dom_sf"/>
</dbReference>
<evidence type="ECO:0000256" key="20">
    <source>
        <dbReference type="ARBA" id="ARBA00084020"/>
    </source>
</evidence>
<dbReference type="SUPFAM" id="SSF47336">
    <property type="entry name" value="ACP-like"/>
    <property type="match status" value="1"/>
</dbReference>
<dbReference type="Pfam" id="PF22621">
    <property type="entry name" value="CurL-like_PKS_C"/>
    <property type="match status" value="1"/>
</dbReference>
<dbReference type="InterPro" id="IPR050091">
    <property type="entry name" value="PKS_NRPS_Biosynth_Enz"/>
</dbReference>
<comment type="catalytic activity">
    <reaction evidence="12">
        <text>19-(4-hydroxyphenyl)nonadecanoyl-[(phenol)carboxyphthiodiolenone synthase] + 2 (S)-methylmalonyl-CoA + 3 malonyl-CoA + 5 NADPH + 10 H(+) = C37-(phenol)carboxyphthiodiolenone-[(phenol)carboxyphthiodiolenone synthase] + 5 CO2 + 5 NADP(+) + 5 CoA + 2 H2O</text>
        <dbReference type="Rhea" id="RHEA:57760"/>
        <dbReference type="Rhea" id="RHEA-COMP:14273"/>
        <dbReference type="Rhea" id="RHEA-COMP:14990"/>
        <dbReference type="ChEBI" id="CHEBI:15377"/>
        <dbReference type="ChEBI" id="CHEBI:15378"/>
        <dbReference type="ChEBI" id="CHEBI:16526"/>
        <dbReference type="ChEBI" id="CHEBI:57287"/>
        <dbReference type="ChEBI" id="CHEBI:57327"/>
        <dbReference type="ChEBI" id="CHEBI:57384"/>
        <dbReference type="ChEBI" id="CHEBI:57783"/>
        <dbReference type="ChEBI" id="CHEBI:58349"/>
        <dbReference type="ChEBI" id="CHEBI:133301"/>
        <dbReference type="ChEBI" id="CHEBI:142260"/>
        <dbReference type="EC" id="2.3.1.292"/>
    </reaction>
</comment>
<dbReference type="PATRIC" id="fig|1408254.3.peg.35"/>
<dbReference type="Pfam" id="PF21394">
    <property type="entry name" value="Beta-ketacyl_N"/>
    <property type="match status" value="1"/>
</dbReference>
<dbReference type="FunFam" id="3.40.47.10:FF:000042">
    <property type="entry name" value="Polyketide synthase Pks13"/>
    <property type="match status" value="1"/>
</dbReference>
<evidence type="ECO:0000256" key="5">
    <source>
        <dbReference type="ARBA" id="ARBA00022679"/>
    </source>
</evidence>
<dbReference type="PANTHER" id="PTHR43775:SF51">
    <property type="entry name" value="INACTIVE PHENOLPHTHIOCEROL SYNTHESIS POLYKETIDE SYNTHASE TYPE I PKS1-RELATED"/>
    <property type="match status" value="1"/>
</dbReference>
<dbReference type="Gene3D" id="3.40.50.720">
    <property type="entry name" value="NAD(P)-binding Rossmann-like Domain"/>
    <property type="match status" value="1"/>
</dbReference>
<evidence type="ECO:0000256" key="16">
    <source>
        <dbReference type="ARBA" id="ARBA00066974"/>
    </source>
</evidence>
<dbReference type="PROSITE" id="PS50075">
    <property type="entry name" value="CARRIER"/>
    <property type="match status" value="1"/>
</dbReference>
<dbReference type="Gene3D" id="3.30.70.3290">
    <property type="match status" value="1"/>
</dbReference>
<dbReference type="InterPro" id="IPR014043">
    <property type="entry name" value="Acyl_transferase_dom"/>
</dbReference>
<dbReference type="RefSeq" id="WP_023554135.1">
    <property type="nucleotide sequence ID" value="NZ_KI629782.1"/>
</dbReference>
<feature type="domain" description="Ketosynthase family 3 (KS3)" evidence="23">
    <location>
        <begin position="8"/>
        <end position="435"/>
    </location>
</feature>
<comment type="catalytic activity">
    <reaction evidence="11">
        <text>17-(4-hydroxyphenyl)heptadecanoyl-[(phenol)carboxyphthiodiolenone synthase] + 2 (S)-methylmalonyl-CoA + 3 malonyl-CoA + 5 NADPH + 10 H(+) = C35-(phenol)carboxyphthiodiolenone-[(phenol)carboxyphthiodiolenone synthase] + 5 CO2 + 5 NADP(+) + 5 CoA + 2 H2O</text>
        <dbReference type="Rhea" id="RHEA:57756"/>
        <dbReference type="Rhea" id="RHEA-COMP:14272"/>
        <dbReference type="Rhea" id="RHEA-COMP:14989"/>
        <dbReference type="ChEBI" id="CHEBI:15377"/>
        <dbReference type="ChEBI" id="CHEBI:15378"/>
        <dbReference type="ChEBI" id="CHEBI:16526"/>
        <dbReference type="ChEBI" id="CHEBI:57287"/>
        <dbReference type="ChEBI" id="CHEBI:57327"/>
        <dbReference type="ChEBI" id="CHEBI:57384"/>
        <dbReference type="ChEBI" id="CHEBI:57783"/>
        <dbReference type="ChEBI" id="CHEBI:58349"/>
        <dbReference type="ChEBI" id="CHEBI:133300"/>
        <dbReference type="ChEBI" id="CHEBI:142259"/>
        <dbReference type="EC" id="2.3.1.292"/>
    </reaction>
</comment>
<evidence type="ECO:0000313" key="25">
    <source>
        <dbReference type="Proteomes" id="UP000017973"/>
    </source>
</evidence>
<dbReference type="GO" id="GO:0016491">
    <property type="term" value="F:oxidoreductase activity"/>
    <property type="evidence" value="ECO:0007669"/>
    <property type="project" value="UniProtKB-KW"/>
</dbReference>
<evidence type="ECO:0000256" key="21">
    <source>
        <dbReference type="SAM" id="MobiDB-lite"/>
    </source>
</evidence>
<evidence type="ECO:0000256" key="12">
    <source>
        <dbReference type="ARBA" id="ARBA00051971"/>
    </source>
</evidence>
<keyword evidence="6" id="KW-0276">Fatty acid metabolism</keyword>
<comment type="cofactor">
    <cofactor evidence="2">
        <name>pantetheine 4'-phosphate</name>
        <dbReference type="ChEBI" id="CHEBI:47942"/>
    </cofactor>
</comment>
<dbReference type="SUPFAM" id="SSF53901">
    <property type="entry name" value="Thiolase-like"/>
    <property type="match status" value="1"/>
</dbReference>
<evidence type="ECO:0000256" key="2">
    <source>
        <dbReference type="ARBA" id="ARBA00001957"/>
    </source>
</evidence>
<dbReference type="InterPro" id="IPR006162">
    <property type="entry name" value="Ppantetheine_attach_site"/>
</dbReference>
<evidence type="ECO:0000256" key="19">
    <source>
        <dbReference type="ARBA" id="ARBA00078169"/>
    </source>
</evidence>
<evidence type="ECO:0000256" key="9">
    <source>
        <dbReference type="ARBA" id="ARBA00023098"/>
    </source>
</evidence>
<dbReference type="Pfam" id="PF00550">
    <property type="entry name" value="PP-binding"/>
    <property type="match status" value="1"/>
</dbReference>
<gene>
    <name evidence="24" type="ORF">T458_00170</name>
</gene>